<keyword evidence="10" id="KW-0539">Nucleus</keyword>
<evidence type="ECO:0000256" key="3">
    <source>
        <dbReference type="ARBA" id="ARBA00022723"/>
    </source>
</evidence>
<keyword evidence="3" id="KW-0479">Metal-binding</keyword>
<accession>A0A8J9VL72</accession>
<keyword evidence="6" id="KW-0805">Transcription regulation</keyword>
<name>A0A8J9VL72_9NEOP</name>
<keyword evidence="7" id="KW-0175">Coiled coil</keyword>
<dbReference type="GO" id="GO:0043565">
    <property type="term" value="F:sequence-specific DNA binding"/>
    <property type="evidence" value="ECO:0007669"/>
    <property type="project" value="InterPro"/>
</dbReference>
<evidence type="ECO:0000256" key="1">
    <source>
        <dbReference type="ARBA" id="ARBA00004642"/>
    </source>
</evidence>
<evidence type="ECO:0000256" key="9">
    <source>
        <dbReference type="ARBA" id="ARBA00023163"/>
    </source>
</evidence>
<feature type="non-terminal residue" evidence="15">
    <location>
        <position position="174"/>
    </location>
</feature>
<dbReference type="PANTHER" id="PTHR46600:SF1">
    <property type="entry name" value="THAP DOMAIN-CONTAINING PROTEIN 1"/>
    <property type="match status" value="1"/>
</dbReference>
<proteinExistence type="inferred from homology"/>
<evidence type="ECO:0000256" key="7">
    <source>
        <dbReference type="ARBA" id="ARBA00023054"/>
    </source>
</evidence>
<keyword evidence="16" id="KW-1185">Reference proteome</keyword>
<evidence type="ECO:0000313" key="16">
    <source>
        <dbReference type="Proteomes" id="UP000838878"/>
    </source>
</evidence>
<dbReference type="SMART" id="SM00692">
    <property type="entry name" value="DM3"/>
    <property type="match status" value="1"/>
</dbReference>
<dbReference type="InterPro" id="IPR006612">
    <property type="entry name" value="THAP_Znf"/>
</dbReference>
<evidence type="ECO:0000256" key="8">
    <source>
        <dbReference type="ARBA" id="ARBA00023125"/>
    </source>
</evidence>
<evidence type="ECO:0000256" key="12">
    <source>
        <dbReference type="PROSITE-ProRule" id="PRU00309"/>
    </source>
</evidence>
<reference evidence="15" key="1">
    <citation type="submission" date="2021-12" db="EMBL/GenBank/DDBJ databases">
        <authorList>
            <person name="Martin H S."/>
        </authorList>
    </citation>
    <scope>NUCLEOTIDE SEQUENCE</scope>
</reference>
<keyword evidence="4 12" id="KW-0863">Zinc-finger</keyword>
<evidence type="ECO:0000256" key="13">
    <source>
        <dbReference type="SAM" id="MobiDB-lite"/>
    </source>
</evidence>
<sequence>MPYCSVKWCGKCSSTSSLTKDFSLITFHRFPTCPNIKQKWINATKRDGNWFPGTNHVICSRHFTEDCFRVISGNRRFLFETAVPTLMLPCLESHQNLAEASTSSKSVTSNQKINILATQSTSSLNVTYISLTGSVQNILALPSTYAESETVNRDTLTPVPQQNSEQTTTVQGSH</sequence>
<dbReference type="OrthoDB" id="6496718at2759"/>
<feature type="domain" description="THAP-type" evidence="14">
    <location>
        <begin position="1"/>
        <end position="87"/>
    </location>
</feature>
<keyword evidence="11" id="KW-0131">Cell cycle</keyword>
<protein>
    <recommendedName>
        <fullName evidence="14">THAP-type domain-containing protein</fullName>
    </recommendedName>
</protein>
<evidence type="ECO:0000256" key="2">
    <source>
        <dbReference type="ARBA" id="ARBA00006177"/>
    </source>
</evidence>
<keyword evidence="9" id="KW-0804">Transcription</keyword>
<comment type="similarity">
    <text evidence="2">Belongs to the THAP1 family.</text>
</comment>
<evidence type="ECO:0000256" key="11">
    <source>
        <dbReference type="ARBA" id="ARBA00023306"/>
    </source>
</evidence>
<dbReference type="InterPro" id="IPR026516">
    <property type="entry name" value="THAP1/10"/>
</dbReference>
<organism evidence="15 16">
    <name type="scientific">Brenthis ino</name>
    <name type="common">lesser marbled fritillary</name>
    <dbReference type="NCBI Taxonomy" id="405034"/>
    <lineage>
        <taxon>Eukaryota</taxon>
        <taxon>Metazoa</taxon>
        <taxon>Ecdysozoa</taxon>
        <taxon>Arthropoda</taxon>
        <taxon>Hexapoda</taxon>
        <taxon>Insecta</taxon>
        <taxon>Pterygota</taxon>
        <taxon>Neoptera</taxon>
        <taxon>Endopterygota</taxon>
        <taxon>Lepidoptera</taxon>
        <taxon>Glossata</taxon>
        <taxon>Ditrysia</taxon>
        <taxon>Papilionoidea</taxon>
        <taxon>Nymphalidae</taxon>
        <taxon>Heliconiinae</taxon>
        <taxon>Argynnini</taxon>
        <taxon>Brenthis</taxon>
    </lineage>
</organism>
<keyword evidence="5" id="KW-0862">Zinc</keyword>
<dbReference type="EMBL" id="OV170227">
    <property type="protein sequence ID" value="CAH0728570.1"/>
    <property type="molecule type" value="Genomic_DNA"/>
</dbReference>
<feature type="region of interest" description="Disordered" evidence="13">
    <location>
        <begin position="149"/>
        <end position="174"/>
    </location>
</feature>
<dbReference type="AlphaFoldDB" id="A0A8J9VL72"/>
<evidence type="ECO:0000256" key="6">
    <source>
        <dbReference type="ARBA" id="ARBA00023015"/>
    </source>
</evidence>
<dbReference type="GO" id="GO:0005654">
    <property type="term" value="C:nucleoplasm"/>
    <property type="evidence" value="ECO:0007669"/>
    <property type="project" value="UniProtKB-SubCell"/>
</dbReference>
<evidence type="ECO:0000256" key="10">
    <source>
        <dbReference type="ARBA" id="ARBA00023242"/>
    </source>
</evidence>
<dbReference type="SUPFAM" id="SSF57716">
    <property type="entry name" value="Glucocorticoid receptor-like (DNA-binding domain)"/>
    <property type="match status" value="1"/>
</dbReference>
<keyword evidence="8 12" id="KW-0238">DNA-binding</keyword>
<gene>
    <name evidence="15" type="ORF">BINO364_LOCUS13773</name>
</gene>
<dbReference type="PROSITE" id="PS50950">
    <property type="entry name" value="ZF_THAP"/>
    <property type="match status" value="1"/>
</dbReference>
<dbReference type="GO" id="GO:0008270">
    <property type="term" value="F:zinc ion binding"/>
    <property type="evidence" value="ECO:0007669"/>
    <property type="project" value="UniProtKB-KW"/>
</dbReference>
<dbReference type="Gene3D" id="6.20.210.20">
    <property type="entry name" value="THAP domain"/>
    <property type="match status" value="1"/>
</dbReference>
<dbReference type="Pfam" id="PF05485">
    <property type="entry name" value="THAP"/>
    <property type="match status" value="1"/>
</dbReference>
<evidence type="ECO:0000259" key="14">
    <source>
        <dbReference type="PROSITE" id="PS50950"/>
    </source>
</evidence>
<dbReference type="SMART" id="SM00980">
    <property type="entry name" value="THAP"/>
    <property type="match status" value="1"/>
</dbReference>
<dbReference type="PANTHER" id="PTHR46600">
    <property type="entry name" value="THAP DOMAIN-CONTAINING"/>
    <property type="match status" value="1"/>
</dbReference>
<evidence type="ECO:0000313" key="15">
    <source>
        <dbReference type="EMBL" id="CAH0728570.1"/>
    </source>
</evidence>
<comment type="subcellular location">
    <subcellularLocation>
        <location evidence="1">Nucleus</location>
        <location evidence="1">Nucleoplasm</location>
    </subcellularLocation>
</comment>
<dbReference type="Proteomes" id="UP000838878">
    <property type="component" value="Chromosome 7"/>
</dbReference>
<evidence type="ECO:0000256" key="5">
    <source>
        <dbReference type="ARBA" id="ARBA00022833"/>
    </source>
</evidence>
<dbReference type="InterPro" id="IPR038441">
    <property type="entry name" value="THAP_Znf_sf"/>
</dbReference>
<evidence type="ECO:0000256" key="4">
    <source>
        <dbReference type="ARBA" id="ARBA00022771"/>
    </source>
</evidence>